<dbReference type="RefSeq" id="WP_136431548.1">
    <property type="nucleotide sequence ID" value="NZ_JBHSNS010000012.1"/>
</dbReference>
<feature type="region of interest" description="Disordered" evidence="1">
    <location>
        <begin position="802"/>
        <end position="846"/>
    </location>
</feature>
<reference evidence="6" key="1">
    <citation type="journal article" date="2019" name="Int. J. Syst. Evol. Microbiol.">
        <title>The Global Catalogue of Microorganisms (GCM) 10K type strain sequencing project: providing services to taxonomists for standard genome sequencing and annotation.</title>
        <authorList>
            <consortium name="The Broad Institute Genomics Platform"/>
            <consortium name="The Broad Institute Genome Sequencing Center for Infectious Disease"/>
            <person name="Wu L."/>
            <person name="Ma J."/>
        </authorList>
    </citation>
    <scope>NUCLEOTIDE SEQUENCE [LARGE SCALE GENOMIC DNA]</scope>
    <source>
        <strain evidence="6">YIM 94188</strain>
    </source>
</reference>
<dbReference type="InterPro" id="IPR057693">
    <property type="entry name" value="DUF7933"/>
</dbReference>
<evidence type="ECO:0000259" key="3">
    <source>
        <dbReference type="Pfam" id="PF25549"/>
    </source>
</evidence>
<feature type="compositionally biased region" description="Polar residues" evidence="1">
    <location>
        <begin position="809"/>
        <end position="822"/>
    </location>
</feature>
<dbReference type="Pfam" id="PF25564">
    <property type="entry name" value="DUF7933"/>
    <property type="match status" value="1"/>
</dbReference>
<evidence type="ECO:0000313" key="6">
    <source>
        <dbReference type="Proteomes" id="UP001596072"/>
    </source>
</evidence>
<feature type="chain" id="PRO_5046085829" evidence="2">
    <location>
        <begin position="26"/>
        <end position="846"/>
    </location>
</feature>
<keyword evidence="6" id="KW-1185">Reference proteome</keyword>
<sequence>MTTAVSLVAGLLASFALLVAPVPQAAAVPGQPGTPSDPAVLYTEDFQNRPANSNILLSEYTGATGMTYTGDPFWVSRANCNGLIIQHTSPRQAGDCDGTGPGTGAGNYNLLTALPWVLAELGGFSDRTQNAAASSYTAGSSGDNEVQFRTTQPLSLPAANRFVTFSVDAAAQNCFSTHPELRFYLTTAGGQEIPVSAAAIDPCTDPRASSVQAPTANGTPAGEVRYGRFAADSSLLVSGNTLGIVMRNENGFGGGNDGAYDNIRVLDVTPQLDKAFSPTSVPVGEASTLTLTVTNTSELAAKSGWGFTDTLPDGLVVASPANLGGTCQATRTAEEGSSTIAITNGVLNAGQASCTITVDVTSDSPRGAEPSPKTYTNCADNISDVVGMNLPGCASVEFYSTAELTIEKDSDATELTRVGDVVNYTVTATNTGTADFTAANPAVVVDDLAGVLDDGTRQGDVSASVGGASAGTVDYVEPRISWTGPLAVDETVTITYSIRLDRVGDGIVRNVAFASDCQPGSPGCDPTTPTCDPPSTTCDTETVVLPRLEVEKTASTSTPRVGQTIQYAVVARNVGPGQYTASAPAYVVDDLTGVLDNARLKVGSLSADPAGQLEYSAPRITWTGALAPGESVLITYQVIYTGRGDSEVVNTVFAPPRNPDDPTPACPNDEFVPCDTVALPGPKLTHNKVVKSGPDKIGRNRYRIKYAITVKNRGGGGASYNLRDKLRYGSAVEIINTAVRARPMSVHVDPRWNGRSQTRVTTNQSIGAAAKSGPKTHTFVVTVVFRVAAGKVTARNRDCTLRRGESGTGLLNRSTLTGNGMSATDDACRVSPTPPPPPPSTGFRWR</sequence>
<evidence type="ECO:0000256" key="1">
    <source>
        <dbReference type="SAM" id="MobiDB-lite"/>
    </source>
</evidence>
<comment type="caution">
    <text evidence="5">The sequence shown here is derived from an EMBL/GenBank/DDBJ whole genome shotgun (WGS) entry which is preliminary data.</text>
</comment>
<dbReference type="EMBL" id="JBHSNS010000012">
    <property type="protein sequence ID" value="MFC5731138.1"/>
    <property type="molecule type" value="Genomic_DNA"/>
</dbReference>
<dbReference type="Proteomes" id="UP001596072">
    <property type="component" value="Unassembled WGS sequence"/>
</dbReference>
<name>A0ABW0ZM30_9ACTN</name>
<accession>A0ABW0ZM30</accession>
<feature type="domain" description="DUF7927" evidence="3">
    <location>
        <begin position="404"/>
        <end position="538"/>
    </location>
</feature>
<organism evidence="5 6">
    <name type="scientific">Nocardioides vastitatis</name>
    <dbReference type="NCBI Taxonomy" id="2568655"/>
    <lineage>
        <taxon>Bacteria</taxon>
        <taxon>Bacillati</taxon>
        <taxon>Actinomycetota</taxon>
        <taxon>Actinomycetes</taxon>
        <taxon>Propionibacteriales</taxon>
        <taxon>Nocardioidaceae</taxon>
        <taxon>Nocardioides</taxon>
    </lineage>
</organism>
<dbReference type="Pfam" id="PF25549">
    <property type="entry name" value="DUF7927"/>
    <property type="match status" value="2"/>
</dbReference>
<keyword evidence="2" id="KW-0732">Signal</keyword>
<protein>
    <submittedName>
        <fullName evidence="5">DUF11 domain-containing protein</fullName>
    </submittedName>
</protein>
<evidence type="ECO:0000313" key="5">
    <source>
        <dbReference type="EMBL" id="MFC5731138.1"/>
    </source>
</evidence>
<dbReference type="Gene3D" id="2.60.40.10">
    <property type="entry name" value="Immunoglobulins"/>
    <property type="match status" value="1"/>
</dbReference>
<evidence type="ECO:0000256" key="2">
    <source>
        <dbReference type="SAM" id="SignalP"/>
    </source>
</evidence>
<feature type="domain" description="DUF7933" evidence="4">
    <location>
        <begin position="270"/>
        <end position="388"/>
    </location>
</feature>
<proteinExistence type="predicted"/>
<gene>
    <name evidence="5" type="ORF">ACFPQB_19660</name>
</gene>
<evidence type="ECO:0000259" key="4">
    <source>
        <dbReference type="Pfam" id="PF25564"/>
    </source>
</evidence>
<dbReference type="InterPro" id="IPR013783">
    <property type="entry name" value="Ig-like_fold"/>
</dbReference>
<feature type="domain" description="DUF7927" evidence="3">
    <location>
        <begin position="548"/>
        <end position="672"/>
    </location>
</feature>
<feature type="signal peptide" evidence="2">
    <location>
        <begin position="1"/>
        <end position="25"/>
    </location>
</feature>
<dbReference type="Gene3D" id="2.60.40.740">
    <property type="match status" value="1"/>
</dbReference>
<dbReference type="NCBIfam" id="TIGR01451">
    <property type="entry name" value="B_ant_repeat"/>
    <property type="match status" value="1"/>
</dbReference>
<dbReference type="InterPro" id="IPR047589">
    <property type="entry name" value="DUF11_rpt"/>
</dbReference>
<dbReference type="InterPro" id="IPR057687">
    <property type="entry name" value="DUF7927"/>
</dbReference>